<sequence length="79" mass="8139">MIGKFAQNGAVSTGRCNTGMEFTSGSIEVQSFPGTLIELPSHFIEVGLRVAGQVGFLGEVLSQQTVGVFVGAALPGALR</sequence>
<accession>A0A7W8E7D1</accession>
<keyword evidence="2" id="KW-1185">Reference proteome</keyword>
<protein>
    <submittedName>
        <fullName evidence="1">Uncharacterized protein</fullName>
    </submittedName>
</protein>
<proteinExistence type="predicted"/>
<gene>
    <name evidence="1" type="ORF">HDF16_006297</name>
</gene>
<reference evidence="1 2" key="1">
    <citation type="submission" date="2020-08" db="EMBL/GenBank/DDBJ databases">
        <title>Genomic Encyclopedia of Type Strains, Phase IV (KMG-V): Genome sequencing to study the core and pangenomes of soil and plant-associated prokaryotes.</title>
        <authorList>
            <person name="Whitman W."/>
        </authorList>
    </citation>
    <scope>NUCLEOTIDE SEQUENCE [LARGE SCALE GENOMIC DNA]</scope>
    <source>
        <strain evidence="1 2">M8UP14</strain>
    </source>
</reference>
<evidence type="ECO:0000313" key="1">
    <source>
        <dbReference type="EMBL" id="MBB5061561.1"/>
    </source>
</evidence>
<name>A0A7W8E7D1_9BACT</name>
<organism evidence="1 2">
    <name type="scientific">Granulicella aggregans</name>
    <dbReference type="NCBI Taxonomy" id="474949"/>
    <lineage>
        <taxon>Bacteria</taxon>
        <taxon>Pseudomonadati</taxon>
        <taxon>Acidobacteriota</taxon>
        <taxon>Terriglobia</taxon>
        <taxon>Terriglobales</taxon>
        <taxon>Acidobacteriaceae</taxon>
        <taxon>Granulicella</taxon>
    </lineage>
</organism>
<comment type="caution">
    <text evidence="1">The sequence shown here is derived from an EMBL/GenBank/DDBJ whole genome shotgun (WGS) entry which is preliminary data.</text>
</comment>
<dbReference type="Proteomes" id="UP000540989">
    <property type="component" value="Unassembled WGS sequence"/>
</dbReference>
<feature type="non-terminal residue" evidence="1">
    <location>
        <position position="79"/>
    </location>
</feature>
<dbReference type="AlphaFoldDB" id="A0A7W8E7D1"/>
<evidence type="ECO:0000313" key="2">
    <source>
        <dbReference type="Proteomes" id="UP000540989"/>
    </source>
</evidence>
<dbReference type="EMBL" id="JACHIP010000053">
    <property type="protein sequence ID" value="MBB5061561.1"/>
    <property type="molecule type" value="Genomic_DNA"/>
</dbReference>